<organism evidence="2 3">
    <name type="scientific">Truncatella angustata</name>
    <dbReference type="NCBI Taxonomy" id="152316"/>
    <lineage>
        <taxon>Eukaryota</taxon>
        <taxon>Fungi</taxon>
        <taxon>Dikarya</taxon>
        <taxon>Ascomycota</taxon>
        <taxon>Pezizomycotina</taxon>
        <taxon>Sordariomycetes</taxon>
        <taxon>Xylariomycetidae</taxon>
        <taxon>Amphisphaeriales</taxon>
        <taxon>Sporocadaceae</taxon>
        <taxon>Truncatella</taxon>
    </lineage>
</organism>
<gene>
    <name evidence="2" type="ORF">BKA67DRAFT_589246</name>
</gene>
<evidence type="ECO:0000259" key="1">
    <source>
        <dbReference type="Pfam" id="PF01636"/>
    </source>
</evidence>
<dbReference type="OrthoDB" id="25129at2759"/>
<dbReference type="Gene3D" id="3.90.1200.10">
    <property type="match status" value="1"/>
</dbReference>
<protein>
    <submittedName>
        <fullName evidence="2">Kinase-like domain-containing protein</fullName>
    </submittedName>
</protein>
<dbReference type="RefSeq" id="XP_045963044.1">
    <property type="nucleotide sequence ID" value="XM_046104434.1"/>
</dbReference>
<accession>A0A9P8UVE4</accession>
<proteinExistence type="predicted"/>
<sequence>MTALEPTEEDLIFKRVLQRLSKTPYACSSLSQLSTRPANFVFRGVLAQPIHTQDGAAGTIIIKHSTDPHASYQAFEESLLNALARFTALDIATSIVITTPRLCLFDRETDIQVLEDFTGTDGFKWVLYSANADKLLPQPSPALIGRQLGSWLRSFHEWTSAPEQAALRAQMWQNDPMRKVKYGYTYGSFLPVLENYPELLDGYRETLETIRDAIAKEFEKSSTESGDSWGLVHGDFWTGNILIPTTPWREPPVADETNKLFIIDWEFAQFGHRSYDLGQIVGDLYERKVFNDNAAGISTMEGVINGYGKLSDEMAFRTAIYVGVHLIGWYKRRPQKVIPPEIIVAGLTIGRDFIIKGWEKDRKFFEGSGLASLFVVNDRGVTKS</sequence>
<comment type="caution">
    <text evidence="2">The sequence shown here is derived from an EMBL/GenBank/DDBJ whole genome shotgun (WGS) entry which is preliminary data.</text>
</comment>
<dbReference type="EMBL" id="JAGPXC010000001">
    <property type="protein sequence ID" value="KAH6658913.1"/>
    <property type="molecule type" value="Genomic_DNA"/>
</dbReference>
<dbReference type="GO" id="GO:0016301">
    <property type="term" value="F:kinase activity"/>
    <property type="evidence" value="ECO:0007669"/>
    <property type="project" value="UniProtKB-KW"/>
</dbReference>
<dbReference type="InterPro" id="IPR002575">
    <property type="entry name" value="Aminoglycoside_PTrfase"/>
</dbReference>
<keyword evidence="2" id="KW-0418">Kinase</keyword>
<keyword evidence="3" id="KW-1185">Reference proteome</keyword>
<dbReference type="GeneID" id="70133325"/>
<keyword evidence="2" id="KW-0808">Transferase</keyword>
<evidence type="ECO:0000313" key="2">
    <source>
        <dbReference type="EMBL" id="KAH6658913.1"/>
    </source>
</evidence>
<feature type="domain" description="Aminoglycoside phosphotransferase" evidence="1">
    <location>
        <begin position="137"/>
        <end position="288"/>
    </location>
</feature>
<evidence type="ECO:0000313" key="3">
    <source>
        <dbReference type="Proteomes" id="UP000758603"/>
    </source>
</evidence>
<dbReference type="SUPFAM" id="SSF56112">
    <property type="entry name" value="Protein kinase-like (PK-like)"/>
    <property type="match status" value="1"/>
</dbReference>
<name>A0A9P8UVE4_9PEZI</name>
<dbReference type="Proteomes" id="UP000758603">
    <property type="component" value="Unassembled WGS sequence"/>
</dbReference>
<reference evidence="2" key="1">
    <citation type="journal article" date="2021" name="Nat. Commun.">
        <title>Genetic determinants of endophytism in the Arabidopsis root mycobiome.</title>
        <authorList>
            <person name="Mesny F."/>
            <person name="Miyauchi S."/>
            <person name="Thiergart T."/>
            <person name="Pickel B."/>
            <person name="Atanasova L."/>
            <person name="Karlsson M."/>
            <person name="Huettel B."/>
            <person name="Barry K.W."/>
            <person name="Haridas S."/>
            <person name="Chen C."/>
            <person name="Bauer D."/>
            <person name="Andreopoulos W."/>
            <person name="Pangilinan J."/>
            <person name="LaButti K."/>
            <person name="Riley R."/>
            <person name="Lipzen A."/>
            <person name="Clum A."/>
            <person name="Drula E."/>
            <person name="Henrissat B."/>
            <person name="Kohler A."/>
            <person name="Grigoriev I.V."/>
            <person name="Martin F.M."/>
            <person name="Hacquard S."/>
        </authorList>
    </citation>
    <scope>NUCLEOTIDE SEQUENCE</scope>
    <source>
        <strain evidence="2">MPI-SDFR-AT-0073</strain>
    </source>
</reference>
<dbReference type="InterPro" id="IPR011009">
    <property type="entry name" value="Kinase-like_dom_sf"/>
</dbReference>
<dbReference type="AlphaFoldDB" id="A0A9P8UVE4"/>
<dbReference type="Pfam" id="PF01636">
    <property type="entry name" value="APH"/>
    <property type="match status" value="1"/>
</dbReference>